<dbReference type="EnsemblMetazoa" id="PPA45367.1">
    <property type="protein sequence ID" value="PPA45367.1"/>
    <property type="gene ID" value="WBGene00283736"/>
</dbReference>
<gene>
    <name evidence="1" type="primary">WBGene00283736</name>
</gene>
<name>A0A2A6CJ51_PRIPA</name>
<reference evidence="2" key="1">
    <citation type="journal article" date="2008" name="Nat. Genet.">
        <title>The Pristionchus pacificus genome provides a unique perspective on nematode lifestyle and parasitism.</title>
        <authorList>
            <person name="Dieterich C."/>
            <person name="Clifton S.W."/>
            <person name="Schuster L.N."/>
            <person name="Chinwalla A."/>
            <person name="Delehaunty K."/>
            <person name="Dinkelacker I."/>
            <person name="Fulton L."/>
            <person name="Fulton R."/>
            <person name="Godfrey J."/>
            <person name="Minx P."/>
            <person name="Mitreva M."/>
            <person name="Roeseler W."/>
            <person name="Tian H."/>
            <person name="Witte H."/>
            <person name="Yang S.P."/>
            <person name="Wilson R.K."/>
            <person name="Sommer R.J."/>
        </authorList>
    </citation>
    <scope>NUCLEOTIDE SEQUENCE [LARGE SCALE GENOMIC DNA]</scope>
    <source>
        <strain evidence="2">PS312</strain>
    </source>
</reference>
<protein>
    <submittedName>
        <fullName evidence="1">Uncharacterized protein</fullName>
    </submittedName>
</protein>
<evidence type="ECO:0000313" key="2">
    <source>
        <dbReference type="Proteomes" id="UP000005239"/>
    </source>
</evidence>
<reference evidence="1" key="2">
    <citation type="submission" date="2022-06" db="UniProtKB">
        <authorList>
            <consortium name="EnsemblMetazoa"/>
        </authorList>
    </citation>
    <scope>IDENTIFICATION</scope>
    <source>
        <strain evidence="1">PS312</strain>
    </source>
</reference>
<accession>A0A2A6CJ51</accession>
<evidence type="ECO:0000313" key="1">
    <source>
        <dbReference type="EnsemblMetazoa" id="PPA45367.1"/>
    </source>
</evidence>
<dbReference type="AlphaFoldDB" id="A0A2A6CJ51"/>
<sequence>MGISFSLISGRQHIRYRAPLRLIYSLLKDDQLMRMNELKEKRTKKKEMKKEELDMIHLKIKDQSKRLNEID</sequence>
<organism evidence="1 2">
    <name type="scientific">Pristionchus pacificus</name>
    <name type="common">Parasitic nematode worm</name>
    <dbReference type="NCBI Taxonomy" id="54126"/>
    <lineage>
        <taxon>Eukaryota</taxon>
        <taxon>Metazoa</taxon>
        <taxon>Ecdysozoa</taxon>
        <taxon>Nematoda</taxon>
        <taxon>Chromadorea</taxon>
        <taxon>Rhabditida</taxon>
        <taxon>Rhabditina</taxon>
        <taxon>Diplogasteromorpha</taxon>
        <taxon>Diplogasteroidea</taxon>
        <taxon>Neodiplogasteridae</taxon>
        <taxon>Pristionchus</taxon>
    </lineage>
</organism>
<dbReference type="Proteomes" id="UP000005239">
    <property type="component" value="Unassembled WGS sequence"/>
</dbReference>
<keyword evidence="2" id="KW-1185">Reference proteome</keyword>
<accession>A0A8R1Z295</accession>
<proteinExistence type="predicted"/>